<comment type="caution">
    <text evidence="2">The sequence shown here is derived from an EMBL/GenBank/DDBJ whole genome shotgun (WGS) entry which is preliminary data.</text>
</comment>
<reference evidence="2 3" key="1">
    <citation type="submission" date="2022-05" db="EMBL/GenBank/DDBJ databases">
        <title>Novel Pseudomonas spp. Isolated from a Rainbow Trout Aquaculture Facility.</title>
        <authorList>
            <person name="Testerman T."/>
            <person name="Graf J."/>
        </authorList>
    </citation>
    <scope>NUCLEOTIDE SEQUENCE [LARGE SCALE GENOMIC DNA]</scope>
    <source>
        <strain evidence="2 3">ID1025</strain>
    </source>
</reference>
<sequence>MRALLWVLLCTPLLVQAGPEINIGAMYEYMDGQKSTLLKRVRNMGDTTAFVKVSVVELVYAEDGSSREHERYFRVRFEPVLPDQGDGFGLSADESEDYRESFSAGVNVLAGYGAILFVRPLSPRYQTDIKQEPERFLVHNNGNATLILDHFNDCATGGKQCEVPSKYHVRPGTAREFKKQAGRAYRFELIEGDKTRKVEIAG</sequence>
<dbReference type="InterPro" id="IPR013783">
    <property type="entry name" value="Ig-like_fold"/>
</dbReference>
<evidence type="ECO:0000313" key="2">
    <source>
        <dbReference type="EMBL" id="MDD1012403.1"/>
    </source>
</evidence>
<evidence type="ECO:0000313" key="3">
    <source>
        <dbReference type="Proteomes" id="UP001148184"/>
    </source>
</evidence>
<organism evidence="2 3">
    <name type="scientific">Pseudomonas rubra</name>
    <dbReference type="NCBI Taxonomy" id="2942627"/>
    <lineage>
        <taxon>Bacteria</taxon>
        <taxon>Pseudomonadati</taxon>
        <taxon>Pseudomonadota</taxon>
        <taxon>Gammaproteobacteria</taxon>
        <taxon>Pseudomonadales</taxon>
        <taxon>Pseudomonadaceae</taxon>
        <taxon>Pseudomonas</taxon>
    </lineage>
</organism>
<keyword evidence="3" id="KW-1185">Reference proteome</keyword>
<protein>
    <submittedName>
        <fullName evidence="2">Molecular chaperone</fullName>
    </submittedName>
</protein>
<dbReference type="Proteomes" id="UP001148184">
    <property type="component" value="Unassembled WGS sequence"/>
</dbReference>
<name>A0ABT5P294_9PSED</name>
<dbReference type="Gene3D" id="2.60.40.10">
    <property type="entry name" value="Immunoglobulins"/>
    <property type="match status" value="1"/>
</dbReference>
<dbReference type="RefSeq" id="WP_273891292.1">
    <property type="nucleotide sequence ID" value="NZ_JAMDGP010000001.1"/>
</dbReference>
<accession>A0ABT5P294</accession>
<proteinExistence type="predicted"/>
<keyword evidence="1" id="KW-0732">Signal</keyword>
<feature type="signal peptide" evidence="1">
    <location>
        <begin position="1"/>
        <end position="17"/>
    </location>
</feature>
<gene>
    <name evidence="2" type="ORF">M5G17_01730</name>
</gene>
<feature type="chain" id="PRO_5047412664" evidence="1">
    <location>
        <begin position="18"/>
        <end position="202"/>
    </location>
</feature>
<dbReference type="EMBL" id="JAMDGZ010000002">
    <property type="protein sequence ID" value="MDD1012403.1"/>
    <property type="molecule type" value="Genomic_DNA"/>
</dbReference>
<evidence type="ECO:0000256" key="1">
    <source>
        <dbReference type="SAM" id="SignalP"/>
    </source>
</evidence>